<evidence type="ECO:0000313" key="4">
    <source>
        <dbReference type="Proteomes" id="UP001216139"/>
    </source>
</evidence>
<evidence type="ECO:0000256" key="2">
    <source>
        <dbReference type="SAM" id="Phobius"/>
    </source>
</evidence>
<feature type="transmembrane region" description="Helical" evidence="2">
    <location>
        <begin position="56"/>
        <end position="78"/>
    </location>
</feature>
<feature type="transmembrane region" description="Helical" evidence="2">
    <location>
        <begin position="162"/>
        <end position="181"/>
    </location>
</feature>
<feature type="compositionally biased region" description="Basic and acidic residues" evidence="1">
    <location>
        <begin position="1039"/>
        <end position="1051"/>
    </location>
</feature>
<accession>A0ABY7T7P9</accession>
<keyword evidence="2" id="KW-1133">Transmembrane helix</keyword>
<reference evidence="3 4" key="1">
    <citation type="submission" date="2023-02" db="EMBL/GenBank/DDBJ databases">
        <title>Genome sequence of Mucilaginibacter jinjuensis strain KACC 16571.</title>
        <authorList>
            <person name="Kim S."/>
            <person name="Heo J."/>
            <person name="Kwon S.-W."/>
        </authorList>
    </citation>
    <scope>NUCLEOTIDE SEQUENCE [LARGE SCALE GENOMIC DNA]</scope>
    <source>
        <strain evidence="3 4">KACC 16571</strain>
    </source>
</reference>
<name>A0ABY7T7P9_9SPHI</name>
<feature type="compositionally biased region" description="Low complexity" evidence="1">
    <location>
        <begin position="757"/>
        <end position="774"/>
    </location>
</feature>
<dbReference type="RefSeq" id="WP_273630562.1">
    <property type="nucleotide sequence ID" value="NZ_CP117167.1"/>
</dbReference>
<feature type="region of interest" description="Disordered" evidence="1">
    <location>
        <begin position="722"/>
        <end position="791"/>
    </location>
</feature>
<feature type="compositionally biased region" description="Basic and acidic residues" evidence="1">
    <location>
        <begin position="722"/>
        <end position="752"/>
    </location>
</feature>
<feature type="region of interest" description="Disordered" evidence="1">
    <location>
        <begin position="949"/>
        <end position="976"/>
    </location>
</feature>
<keyword evidence="4" id="KW-1185">Reference proteome</keyword>
<dbReference type="SUPFAM" id="SSF58104">
    <property type="entry name" value="Methyl-accepting chemotaxis protein (MCP) signaling domain"/>
    <property type="match status" value="1"/>
</dbReference>
<feature type="compositionally biased region" description="Polar residues" evidence="1">
    <location>
        <begin position="633"/>
        <end position="642"/>
    </location>
</feature>
<organism evidence="3 4">
    <name type="scientific">Mucilaginibacter jinjuensis</name>
    <dbReference type="NCBI Taxonomy" id="1176721"/>
    <lineage>
        <taxon>Bacteria</taxon>
        <taxon>Pseudomonadati</taxon>
        <taxon>Bacteroidota</taxon>
        <taxon>Sphingobacteriia</taxon>
        <taxon>Sphingobacteriales</taxon>
        <taxon>Sphingobacteriaceae</taxon>
        <taxon>Mucilaginibacter</taxon>
    </lineage>
</organism>
<protein>
    <recommendedName>
        <fullName evidence="5">DUF4175 family protein</fullName>
    </recommendedName>
</protein>
<gene>
    <name evidence="3" type="ORF">PQO05_26635</name>
</gene>
<keyword evidence="2" id="KW-0812">Transmembrane</keyword>
<evidence type="ECO:0000256" key="1">
    <source>
        <dbReference type="SAM" id="MobiDB-lite"/>
    </source>
</evidence>
<dbReference type="Proteomes" id="UP001216139">
    <property type="component" value="Chromosome"/>
</dbReference>
<sequence length="1106" mass="126936">MYQSGNYHLLIEKIDVFIRRYYINKLLRGIIFWAAVLFTGYIVATLSEYLGHFTTFFRTLIFYGFILLNLIIIVRLVLPPLLAYLNLGNTITHHQAAEIIGRHFTEVQDKLLNTLQLKVLADENPLHRQLIEASIDQKIETLRPVRFPTAVDLHENVKQLKWVLAPAALILILALVAPAILTEGTRRLIKHNEYFAPVAPFKFVVLNNKLSATQGEDFKLQLKLTGDQLPSSVYIETDDHTFKLDKQSISSFSYQFTNLQHSTTFHLSGGGYSSDKYQIIINARPSLLHFDAALTYPAYLHKQNEVISNAGDLTIPTGTIVNWKLHTQHADALLFAVNGNVHQLKPSANDVFTYSERILKPSAYSLKPINEQVSKSDSTGYHINVIADEAPVITTTEKQDSVSMKALYFNGKIQDDHGFSSLRFHYTVKSADQNSKVVSYSQSVKADLSHTQSDFFYFWNLKDLKAKPGDHINYYCEVADNDAVAGPKSARTPEKELDMPTEQQIANELNNGTQQVKQKMESAAKLAAQLEREAQRLNQNLLNKSSLTFDEKKQVEDLLQKRKDLNDLVKEVQDENKKNLYNRQQNQQQSQQVTEMQNQMDKLLQNLLDPKTQQMLQALQEMLQQQQKDGTREQLSQMQNDNKSLKKELDRMLELYKKMEFDQKLNQNINQLNQLADQQQKLADQAQQQGANKQDLLQQQQKVKQDFQDIKKSLDDLKKSAEQIENQPKLDDPKKDADQIDQQMDKSSDELNKNNMQKAAKSQKDAAQQMQQLSKKLKQDNEEQEGEETNLSAQQLRELLKNLVNSSFDQEKLMQTFRSTSASDPNYVTLSQQQKDIKDNLKTAEDSLYSLSKRVPQIQSTVNEEISSINDHINKAIDNLGDRRTAEANKNQQYAMTSMNNLALMLNEVLDQLQNAMKNAKGGKGKSKQSLQQLSQMQQQLNNNMQKMRDQLQQGNPGQSQQQSQSEQLARMARQQQMIRQAVEQYNRNELKDGKNGTGNLDKIAKQMEQTENDLVNRRISEESLKRQQQIQTRLLEAEKAEQEREQDKQRQSTAGKDIPPGYIKALQNYQQLKVKQTEQLKTVSPDLNLYYKQKVKKYFDQLNGK</sequence>
<proteinExistence type="predicted"/>
<keyword evidence="2" id="KW-0472">Membrane</keyword>
<evidence type="ECO:0008006" key="5">
    <source>
        <dbReference type="Google" id="ProtNLM"/>
    </source>
</evidence>
<dbReference type="EMBL" id="CP117167">
    <property type="protein sequence ID" value="WCT12303.1"/>
    <property type="molecule type" value="Genomic_DNA"/>
</dbReference>
<evidence type="ECO:0000313" key="3">
    <source>
        <dbReference type="EMBL" id="WCT12303.1"/>
    </source>
</evidence>
<feature type="region of interest" description="Disordered" evidence="1">
    <location>
        <begin position="1039"/>
        <end position="1063"/>
    </location>
</feature>
<feature type="region of interest" description="Disordered" evidence="1">
    <location>
        <begin position="623"/>
        <end position="642"/>
    </location>
</feature>
<feature type="transmembrane region" description="Helical" evidence="2">
    <location>
        <begin position="26"/>
        <end position="44"/>
    </location>
</feature>